<feature type="chain" id="PRO_5046098392" description="GerMN domain-containing protein" evidence="1">
    <location>
        <begin position="26"/>
        <end position="587"/>
    </location>
</feature>
<accession>A0ABN2L5F9</accession>
<feature type="signal peptide" evidence="1">
    <location>
        <begin position="1"/>
        <end position="25"/>
    </location>
</feature>
<evidence type="ECO:0000256" key="1">
    <source>
        <dbReference type="SAM" id="SignalP"/>
    </source>
</evidence>
<dbReference type="EMBL" id="BAAAPN010000103">
    <property type="protein sequence ID" value="GAA1775169.1"/>
    <property type="molecule type" value="Genomic_DNA"/>
</dbReference>
<proteinExistence type="predicted"/>
<evidence type="ECO:0000313" key="3">
    <source>
        <dbReference type="EMBL" id="GAA1775169.1"/>
    </source>
</evidence>
<name>A0ABN2L5F9_9MICO</name>
<dbReference type="PROSITE" id="PS51257">
    <property type="entry name" value="PROKAR_LIPOPROTEIN"/>
    <property type="match status" value="1"/>
</dbReference>
<dbReference type="RefSeq" id="WP_344068773.1">
    <property type="nucleotide sequence ID" value="NZ_BAAAPN010000103.1"/>
</dbReference>
<dbReference type="Pfam" id="PF25976">
    <property type="entry name" value="LpqB_N"/>
    <property type="match status" value="1"/>
</dbReference>
<organism evidence="3 4">
    <name type="scientific">Nostocoides vanveenii</name>
    <dbReference type="NCBI Taxonomy" id="330835"/>
    <lineage>
        <taxon>Bacteria</taxon>
        <taxon>Bacillati</taxon>
        <taxon>Actinomycetota</taxon>
        <taxon>Actinomycetes</taxon>
        <taxon>Micrococcales</taxon>
        <taxon>Intrasporangiaceae</taxon>
        <taxon>Nostocoides</taxon>
    </lineage>
</organism>
<keyword evidence="1" id="KW-0732">Signal</keyword>
<feature type="domain" description="GerMN" evidence="2">
    <location>
        <begin position="202"/>
        <end position="292"/>
    </location>
</feature>
<gene>
    <name evidence="3" type="ORF">GCM10009810_35110</name>
</gene>
<dbReference type="SMART" id="SM00909">
    <property type="entry name" value="Germane"/>
    <property type="match status" value="1"/>
</dbReference>
<dbReference type="Pfam" id="PF10646">
    <property type="entry name" value="Germane"/>
    <property type="match status" value="1"/>
</dbReference>
<evidence type="ECO:0000259" key="2">
    <source>
        <dbReference type="SMART" id="SM00909"/>
    </source>
</evidence>
<reference evidence="3 4" key="1">
    <citation type="journal article" date="2019" name="Int. J. Syst. Evol. Microbiol.">
        <title>The Global Catalogue of Microorganisms (GCM) 10K type strain sequencing project: providing services to taxonomists for standard genome sequencing and annotation.</title>
        <authorList>
            <consortium name="The Broad Institute Genomics Platform"/>
            <consortium name="The Broad Institute Genome Sequencing Center for Infectious Disease"/>
            <person name="Wu L."/>
            <person name="Ma J."/>
        </authorList>
    </citation>
    <scope>NUCLEOTIDE SEQUENCE [LARGE SCALE GENOMIC DNA]</scope>
    <source>
        <strain evidence="3 4">JCM 15591</strain>
    </source>
</reference>
<comment type="caution">
    <text evidence="3">The sequence shown here is derived from an EMBL/GenBank/DDBJ whole genome shotgun (WGS) entry which is preliminary data.</text>
</comment>
<keyword evidence="4" id="KW-1185">Reference proteome</keyword>
<dbReference type="InterPro" id="IPR019606">
    <property type="entry name" value="GerMN"/>
</dbReference>
<sequence>MTRATRLCAALAVVGLLGGCVGLHADDRIRPGLAVDAQDGQPVVILPEGPRPGATPEDVIRGFLRAGGVSGDAIAGAKSYLTTGAAARWNPDVGTVVVQEGSAVVIDGLAGRYRLTATPVGTLTADGRYTPAAPGSEPVRMDLMLTEVGGEWRISDVPKTFGRWLSPSAFAGLMRQVTVNYVATGSASLVPDVRWVVSDRMATRMVRQQLGAVPNYLTGAVRTDLGGGVHLLVDSVPVSDGIATVNLAGTGITNDSAARRNIWAQLVSTVTQAPGVVGVDVTVEGTRLALAGIDAPVATLRELGIDSLGPHVGVLPLVRVGQGLYSVDPSQVEQSQAEDFTDRTPVFPAVQPYFDDLAANFTGQEVAAVDQGELARFRADSAETVPNFGTDLTAPAYDRMGALWVGGRLAKKPNDAAVWAVNSLVWPATDPDAAAVRIPADWLTGRLPVALSVSVDGSRIAIVSTDRHHKDARLDVAGIVRSANGLPTALAATPLRLGPQFASLRDVTWIDDTTLSVLGSVTKDVERPFLVTLGQEVTPLPAVKGALALTTLGGERRLVVRTKDRVFVRAGAGWLPAVGSDLIVPGR</sequence>
<dbReference type="Proteomes" id="UP001501475">
    <property type="component" value="Unassembled WGS sequence"/>
</dbReference>
<evidence type="ECO:0000313" key="4">
    <source>
        <dbReference type="Proteomes" id="UP001501475"/>
    </source>
</evidence>
<protein>
    <recommendedName>
        <fullName evidence="2">GerMN domain-containing protein</fullName>
    </recommendedName>
</protein>
<dbReference type="InterPro" id="IPR059026">
    <property type="entry name" value="LpqB_N"/>
</dbReference>